<dbReference type="Proteomes" id="UP000826271">
    <property type="component" value="Unassembled WGS sequence"/>
</dbReference>
<evidence type="ECO:0000256" key="1">
    <source>
        <dbReference type="SAM" id="MobiDB-lite"/>
    </source>
</evidence>
<feature type="compositionally biased region" description="Polar residues" evidence="1">
    <location>
        <begin position="1"/>
        <end position="32"/>
    </location>
</feature>
<keyword evidence="3" id="KW-1185">Reference proteome</keyword>
<feature type="region of interest" description="Disordered" evidence="1">
    <location>
        <begin position="1"/>
        <end position="48"/>
    </location>
</feature>
<protein>
    <submittedName>
        <fullName evidence="2">Uncharacterized protein</fullName>
    </submittedName>
</protein>
<proteinExistence type="predicted"/>
<evidence type="ECO:0000313" key="2">
    <source>
        <dbReference type="EMBL" id="KAG8380877.1"/>
    </source>
</evidence>
<accession>A0AAV6XJV7</accession>
<gene>
    <name evidence="2" type="ORF">BUALT_Bualt06G0062100</name>
</gene>
<dbReference type="EMBL" id="WHWC01000006">
    <property type="protein sequence ID" value="KAG8380877.1"/>
    <property type="molecule type" value="Genomic_DNA"/>
</dbReference>
<organism evidence="2 3">
    <name type="scientific">Buddleja alternifolia</name>
    <dbReference type="NCBI Taxonomy" id="168488"/>
    <lineage>
        <taxon>Eukaryota</taxon>
        <taxon>Viridiplantae</taxon>
        <taxon>Streptophyta</taxon>
        <taxon>Embryophyta</taxon>
        <taxon>Tracheophyta</taxon>
        <taxon>Spermatophyta</taxon>
        <taxon>Magnoliopsida</taxon>
        <taxon>eudicotyledons</taxon>
        <taxon>Gunneridae</taxon>
        <taxon>Pentapetalae</taxon>
        <taxon>asterids</taxon>
        <taxon>lamiids</taxon>
        <taxon>Lamiales</taxon>
        <taxon>Scrophulariaceae</taxon>
        <taxon>Buddlejeae</taxon>
        <taxon>Buddleja</taxon>
    </lineage>
</organism>
<evidence type="ECO:0000313" key="3">
    <source>
        <dbReference type="Proteomes" id="UP000826271"/>
    </source>
</evidence>
<dbReference type="AlphaFoldDB" id="A0AAV6XJV7"/>
<sequence>MEMSGCSTSESTEVQDPNHQITLPASALQQGGNEEENKLGDGSVNVNVNEDEDVDFNPFLKETNSVEASSSLSSDVEDLDTDVADSGGKRSAAFVINSKENHIDTVKDCHTSENVSMLKKLPLFLVEKHVEERLRLLIL</sequence>
<reference evidence="2" key="1">
    <citation type="submission" date="2019-10" db="EMBL/GenBank/DDBJ databases">
        <authorList>
            <person name="Zhang R."/>
            <person name="Pan Y."/>
            <person name="Wang J."/>
            <person name="Ma R."/>
            <person name="Yu S."/>
        </authorList>
    </citation>
    <scope>NUCLEOTIDE SEQUENCE</scope>
    <source>
        <strain evidence="2">LA-IB0</strain>
        <tissue evidence="2">Leaf</tissue>
    </source>
</reference>
<comment type="caution">
    <text evidence="2">The sequence shown here is derived from an EMBL/GenBank/DDBJ whole genome shotgun (WGS) entry which is preliminary data.</text>
</comment>
<name>A0AAV6XJV7_9LAMI</name>